<protein>
    <submittedName>
        <fullName evidence="2">RHS repeat protein</fullName>
    </submittedName>
</protein>
<dbReference type="RefSeq" id="WP_194452819.1">
    <property type="nucleotide sequence ID" value="NZ_CP063849.1"/>
</dbReference>
<organism evidence="2 3">
    <name type="scientific">Paludibaculum fermentans</name>
    <dbReference type="NCBI Taxonomy" id="1473598"/>
    <lineage>
        <taxon>Bacteria</taxon>
        <taxon>Pseudomonadati</taxon>
        <taxon>Acidobacteriota</taxon>
        <taxon>Terriglobia</taxon>
        <taxon>Bryobacterales</taxon>
        <taxon>Bryobacteraceae</taxon>
        <taxon>Paludibaculum</taxon>
    </lineage>
</organism>
<dbReference type="InterPro" id="IPR006530">
    <property type="entry name" value="YD"/>
</dbReference>
<dbReference type="Proteomes" id="UP000593892">
    <property type="component" value="Chromosome"/>
</dbReference>
<evidence type="ECO:0000313" key="2">
    <source>
        <dbReference type="EMBL" id="QOY91165.1"/>
    </source>
</evidence>
<proteinExistence type="predicted"/>
<dbReference type="NCBIfam" id="TIGR01643">
    <property type="entry name" value="YD_repeat_2x"/>
    <property type="match status" value="1"/>
</dbReference>
<reference evidence="2 3" key="1">
    <citation type="submission" date="2020-10" db="EMBL/GenBank/DDBJ databases">
        <title>Complete genome sequence of Paludibaculum fermentans P105T, a facultatively anaerobic acidobacterium capable of dissimilatory Fe(III) reduction.</title>
        <authorList>
            <person name="Dedysh S.N."/>
            <person name="Beletsky A.V."/>
            <person name="Kulichevskaya I.S."/>
            <person name="Mardanov A.V."/>
            <person name="Ravin N.V."/>
        </authorList>
    </citation>
    <scope>NUCLEOTIDE SEQUENCE [LARGE SCALE GENOMIC DNA]</scope>
    <source>
        <strain evidence="2 3">P105</strain>
    </source>
</reference>
<keyword evidence="3" id="KW-1185">Reference proteome</keyword>
<evidence type="ECO:0000256" key="1">
    <source>
        <dbReference type="SAM" id="MobiDB-lite"/>
    </source>
</evidence>
<dbReference type="EMBL" id="CP063849">
    <property type="protein sequence ID" value="QOY91165.1"/>
    <property type="molecule type" value="Genomic_DNA"/>
</dbReference>
<dbReference type="KEGG" id="pfer:IRI77_14815"/>
<sequence>MLRTIGLLAILAVALAAAPIKYSYDAAGRLTKADYGDGRVITYTYDAAGNLLRRDTATQAKPQSEAKPPAGSKEKATR</sequence>
<dbReference type="Gene3D" id="2.180.10.10">
    <property type="entry name" value="RHS repeat-associated core"/>
    <property type="match status" value="1"/>
</dbReference>
<dbReference type="AlphaFoldDB" id="A0A7S7SPI4"/>
<gene>
    <name evidence="2" type="ORF">IRI77_14815</name>
</gene>
<evidence type="ECO:0000313" key="3">
    <source>
        <dbReference type="Proteomes" id="UP000593892"/>
    </source>
</evidence>
<accession>A0A7S7SPI4</accession>
<dbReference type="InterPro" id="IPR031325">
    <property type="entry name" value="RHS_repeat"/>
</dbReference>
<feature type="region of interest" description="Disordered" evidence="1">
    <location>
        <begin position="54"/>
        <end position="78"/>
    </location>
</feature>
<name>A0A7S7SPI4_PALFE</name>
<dbReference type="Pfam" id="PF05593">
    <property type="entry name" value="RHS_repeat"/>
    <property type="match status" value="1"/>
</dbReference>